<dbReference type="GO" id="GO:0016787">
    <property type="term" value="F:hydrolase activity"/>
    <property type="evidence" value="ECO:0007669"/>
    <property type="project" value="UniProtKB-KW"/>
</dbReference>
<comment type="similarity">
    <text evidence="1">Belongs to the ADP-ribosylglycohydrolase family.</text>
</comment>
<name>A0A328FGV2_9BACT</name>
<dbReference type="InterPro" id="IPR050792">
    <property type="entry name" value="ADP-ribosylglycohydrolase"/>
</dbReference>
<feature type="binding site" evidence="3">
    <location>
        <position position="56"/>
    </location>
    <ligand>
        <name>Mg(2+)</name>
        <dbReference type="ChEBI" id="CHEBI:18420"/>
        <label>1</label>
    </ligand>
</feature>
<feature type="binding site" evidence="3">
    <location>
        <position position="297"/>
    </location>
    <ligand>
        <name>Mg(2+)</name>
        <dbReference type="ChEBI" id="CHEBI:18420"/>
        <label>1</label>
    </ligand>
</feature>
<evidence type="ECO:0000256" key="1">
    <source>
        <dbReference type="ARBA" id="ARBA00010702"/>
    </source>
</evidence>
<reference evidence="5 6" key="1">
    <citation type="submission" date="2018-06" db="EMBL/GenBank/DDBJ databases">
        <title>Complete Genome Sequence of Desulfobacter hydrogenophilus (DSM3380).</title>
        <authorList>
            <person name="Marietou A."/>
            <person name="Schreiber L."/>
            <person name="Marshall I."/>
            <person name="Jorgensen B."/>
        </authorList>
    </citation>
    <scope>NUCLEOTIDE SEQUENCE [LARGE SCALE GENOMIC DNA]</scope>
    <source>
        <strain evidence="5 6">DSM 3380</strain>
    </source>
</reference>
<feature type="binding site" evidence="3">
    <location>
        <position position="298"/>
    </location>
    <ligand>
        <name>Mg(2+)</name>
        <dbReference type="ChEBI" id="CHEBI:18420"/>
        <label>1</label>
    </ligand>
</feature>
<keyword evidence="3" id="KW-0479">Metal-binding</keyword>
<dbReference type="Proteomes" id="UP000248798">
    <property type="component" value="Unassembled WGS sequence"/>
</dbReference>
<gene>
    <name evidence="5" type="ORF">DO021_09745</name>
    <name evidence="4" type="ORF">EYB58_20595</name>
</gene>
<dbReference type="GO" id="GO:0046872">
    <property type="term" value="F:metal ion binding"/>
    <property type="evidence" value="ECO:0007669"/>
    <property type="project" value="UniProtKB-KW"/>
</dbReference>
<proteinExistence type="inferred from homology"/>
<feature type="binding site" evidence="3">
    <location>
        <position position="57"/>
    </location>
    <ligand>
        <name>Mg(2+)</name>
        <dbReference type="ChEBI" id="CHEBI:18420"/>
        <label>1</label>
    </ligand>
</feature>
<evidence type="ECO:0000256" key="2">
    <source>
        <dbReference type="ARBA" id="ARBA00022801"/>
    </source>
</evidence>
<dbReference type="Gene3D" id="1.10.4080.10">
    <property type="entry name" value="ADP-ribosylation/Crystallin J1"/>
    <property type="match status" value="1"/>
</dbReference>
<dbReference type="Pfam" id="PF03747">
    <property type="entry name" value="ADP_ribosyl_GH"/>
    <property type="match status" value="1"/>
</dbReference>
<protein>
    <submittedName>
        <fullName evidence="5">ADP-ribosylglycohydrolase family protein</fullName>
    </submittedName>
</protein>
<comment type="cofactor">
    <cofactor evidence="3">
        <name>Mg(2+)</name>
        <dbReference type="ChEBI" id="CHEBI:18420"/>
    </cofactor>
    <text evidence="3">Binds 2 magnesium ions per subunit.</text>
</comment>
<dbReference type="EMBL" id="CP036313">
    <property type="protein sequence ID" value="QBH15110.1"/>
    <property type="molecule type" value="Genomic_DNA"/>
</dbReference>
<reference evidence="4 7" key="2">
    <citation type="submission" date="2019-02" db="EMBL/GenBank/DDBJ databases">
        <title>Complete genome sequence of Desulfobacter hydrogenophilus AcRS1.</title>
        <authorList>
            <person name="Marietou A."/>
            <person name="Lund M.B."/>
            <person name="Marshall I.P.G."/>
            <person name="Schreiber L."/>
            <person name="Jorgensen B."/>
        </authorList>
    </citation>
    <scope>NUCLEOTIDE SEQUENCE [LARGE SCALE GENOMIC DNA]</scope>
    <source>
        <strain evidence="4 7">AcRS1</strain>
    </source>
</reference>
<dbReference type="InterPro" id="IPR005502">
    <property type="entry name" value="Ribosyl_crysJ1"/>
</dbReference>
<accession>A0A328FGV2</accession>
<keyword evidence="2 5" id="KW-0378">Hydrolase</keyword>
<dbReference type="OrthoDB" id="9806482at2"/>
<dbReference type="AlphaFoldDB" id="A0A328FGV2"/>
<dbReference type="Proteomes" id="UP000293902">
    <property type="component" value="Chromosome"/>
</dbReference>
<organism evidence="5 6">
    <name type="scientific">Desulfobacter hydrogenophilus</name>
    <dbReference type="NCBI Taxonomy" id="2291"/>
    <lineage>
        <taxon>Bacteria</taxon>
        <taxon>Pseudomonadati</taxon>
        <taxon>Thermodesulfobacteriota</taxon>
        <taxon>Desulfobacteria</taxon>
        <taxon>Desulfobacterales</taxon>
        <taxon>Desulfobacteraceae</taxon>
        <taxon>Desulfobacter</taxon>
    </lineage>
</organism>
<evidence type="ECO:0000256" key="3">
    <source>
        <dbReference type="PIRSR" id="PIRSR605502-1"/>
    </source>
</evidence>
<feature type="binding site" evidence="3">
    <location>
        <position position="295"/>
    </location>
    <ligand>
        <name>Mg(2+)</name>
        <dbReference type="ChEBI" id="CHEBI:18420"/>
        <label>1</label>
    </ligand>
</feature>
<evidence type="ECO:0000313" key="4">
    <source>
        <dbReference type="EMBL" id="QBH15110.1"/>
    </source>
</evidence>
<dbReference type="SUPFAM" id="SSF101478">
    <property type="entry name" value="ADP-ribosylglycohydrolase"/>
    <property type="match status" value="1"/>
</dbReference>
<sequence>MKSLEYFKGCLIGGAVGDALGAPIEFMSLDQIKSSFGNEGLTNYSEAYGRIGSITDDTQMTLFTAEGLILSKVRQGYQGDAGIISAVYHALLRWLYTQETGRQEHLIKAYGTCSIIDGVLTGHKELFSLRAPGNSCLSALQSGKLGTIDNPINDSKGCGGVMRMAPVGLMYDDAEKAFRIGCECAALTHGHPTGYLASGAFASILSRLISGETLTTAIDDSISILKCNTNNEETLRSIDTALELADKAIPGPDIIAGIGEGWIAEEALGIGIYCSLVAGDNFKKGLLLAVNHSGDSDSTGSITGNLLGALYGIDVIPENWILNLELKSLIEETAVDLFDQIK</sequence>
<dbReference type="PANTHER" id="PTHR16222">
    <property type="entry name" value="ADP-RIBOSYLGLYCOHYDROLASE"/>
    <property type="match status" value="1"/>
</dbReference>
<evidence type="ECO:0000313" key="6">
    <source>
        <dbReference type="Proteomes" id="UP000248798"/>
    </source>
</evidence>
<dbReference type="EMBL" id="QLNI01000017">
    <property type="protein sequence ID" value="RAM02215.1"/>
    <property type="molecule type" value="Genomic_DNA"/>
</dbReference>
<feature type="binding site" evidence="3">
    <location>
        <position position="55"/>
    </location>
    <ligand>
        <name>Mg(2+)</name>
        <dbReference type="ChEBI" id="CHEBI:18420"/>
        <label>1</label>
    </ligand>
</feature>
<dbReference type="PANTHER" id="PTHR16222:SF24">
    <property type="entry name" value="ADP-RIBOSYLHYDROLASE ARH3"/>
    <property type="match status" value="1"/>
</dbReference>
<dbReference type="InterPro" id="IPR036705">
    <property type="entry name" value="Ribosyl_crysJ1_sf"/>
</dbReference>
<keyword evidence="3" id="KW-0460">Magnesium</keyword>
<evidence type="ECO:0000313" key="7">
    <source>
        <dbReference type="Proteomes" id="UP000293902"/>
    </source>
</evidence>
<keyword evidence="7" id="KW-1185">Reference proteome</keyword>
<dbReference type="RefSeq" id="WP_111956129.1">
    <property type="nucleotide sequence ID" value="NZ_CP036313.1"/>
</dbReference>
<evidence type="ECO:0000313" key="5">
    <source>
        <dbReference type="EMBL" id="RAM02215.1"/>
    </source>
</evidence>